<dbReference type="Proteomes" id="UP001331761">
    <property type="component" value="Unassembled WGS sequence"/>
</dbReference>
<dbReference type="EMBL" id="WIXE01023295">
    <property type="protein sequence ID" value="KAK5966635.1"/>
    <property type="molecule type" value="Genomic_DNA"/>
</dbReference>
<evidence type="ECO:0000256" key="1">
    <source>
        <dbReference type="SAM" id="MobiDB-lite"/>
    </source>
</evidence>
<proteinExistence type="predicted"/>
<evidence type="ECO:0000313" key="2">
    <source>
        <dbReference type="EMBL" id="KAK5966635.1"/>
    </source>
</evidence>
<feature type="non-terminal residue" evidence="2">
    <location>
        <position position="1"/>
    </location>
</feature>
<comment type="caution">
    <text evidence="2">The sequence shown here is derived from an EMBL/GenBank/DDBJ whole genome shotgun (WGS) entry which is preliminary data.</text>
</comment>
<reference evidence="2 3" key="1">
    <citation type="submission" date="2019-10" db="EMBL/GenBank/DDBJ databases">
        <title>Assembly and Annotation for the nematode Trichostrongylus colubriformis.</title>
        <authorList>
            <person name="Martin J."/>
        </authorList>
    </citation>
    <scope>NUCLEOTIDE SEQUENCE [LARGE SCALE GENOMIC DNA]</scope>
    <source>
        <strain evidence="2">G859</strain>
        <tissue evidence="2">Whole worm</tissue>
    </source>
</reference>
<accession>A0AAN8EXW8</accession>
<name>A0AAN8EXW8_TRICO</name>
<organism evidence="2 3">
    <name type="scientific">Trichostrongylus colubriformis</name>
    <name type="common">Black scour worm</name>
    <dbReference type="NCBI Taxonomy" id="6319"/>
    <lineage>
        <taxon>Eukaryota</taxon>
        <taxon>Metazoa</taxon>
        <taxon>Ecdysozoa</taxon>
        <taxon>Nematoda</taxon>
        <taxon>Chromadorea</taxon>
        <taxon>Rhabditida</taxon>
        <taxon>Rhabditina</taxon>
        <taxon>Rhabditomorpha</taxon>
        <taxon>Strongyloidea</taxon>
        <taxon>Trichostrongylidae</taxon>
        <taxon>Trichostrongylus</taxon>
    </lineage>
</organism>
<evidence type="ECO:0000313" key="3">
    <source>
        <dbReference type="Proteomes" id="UP001331761"/>
    </source>
</evidence>
<feature type="compositionally biased region" description="Basic and acidic residues" evidence="1">
    <location>
        <begin position="48"/>
        <end position="67"/>
    </location>
</feature>
<feature type="compositionally biased region" description="Polar residues" evidence="1">
    <location>
        <begin position="18"/>
        <end position="35"/>
    </location>
</feature>
<feature type="region of interest" description="Disordered" evidence="1">
    <location>
        <begin position="1"/>
        <end position="75"/>
    </location>
</feature>
<dbReference type="AlphaFoldDB" id="A0AAN8EXW8"/>
<protein>
    <submittedName>
        <fullName evidence="2">Uncharacterized protein</fullName>
    </submittedName>
</protein>
<sequence>VFPSVKLHRKEWLKTQDPDQQGAGSDVSITPTPSCVGSLPPRSPPMIEGEHEEATHSEEEEVKHEEASGELGPKNLEFTQESMIWLGRHLEV</sequence>
<gene>
    <name evidence="2" type="ORF">GCK32_020538</name>
</gene>
<keyword evidence="3" id="KW-1185">Reference proteome</keyword>